<dbReference type="OrthoDB" id="5417595at2"/>
<organism evidence="2 3">
    <name type="scientific">Thioploca ingrica</name>
    <dbReference type="NCBI Taxonomy" id="40754"/>
    <lineage>
        <taxon>Bacteria</taxon>
        <taxon>Pseudomonadati</taxon>
        <taxon>Pseudomonadota</taxon>
        <taxon>Gammaproteobacteria</taxon>
        <taxon>Thiotrichales</taxon>
        <taxon>Thiotrichaceae</taxon>
        <taxon>Thioploca</taxon>
    </lineage>
</organism>
<dbReference type="InterPro" id="IPR000086">
    <property type="entry name" value="NUDIX_hydrolase_dom"/>
</dbReference>
<dbReference type="Proteomes" id="UP000031623">
    <property type="component" value="Chromosome"/>
</dbReference>
<evidence type="ECO:0000313" key="3">
    <source>
        <dbReference type="Proteomes" id="UP000031623"/>
    </source>
</evidence>
<dbReference type="AlphaFoldDB" id="A0A090AIN9"/>
<dbReference type="PROSITE" id="PS51462">
    <property type="entry name" value="NUDIX"/>
    <property type="match status" value="1"/>
</dbReference>
<dbReference type="InterPro" id="IPR029401">
    <property type="entry name" value="Nudix_N"/>
</dbReference>
<gene>
    <name evidence="2" type="ORF">THII_0413</name>
</gene>
<reference evidence="2 3" key="1">
    <citation type="journal article" date="2014" name="ISME J.">
        <title>Ecophysiology of Thioploca ingrica as revealed by the complete genome sequence supplemented with proteomic evidence.</title>
        <authorList>
            <person name="Kojima H."/>
            <person name="Ogura Y."/>
            <person name="Yamamoto N."/>
            <person name="Togashi T."/>
            <person name="Mori H."/>
            <person name="Watanabe T."/>
            <person name="Nemoto F."/>
            <person name="Kurokawa K."/>
            <person name="Hayashi T."/>
            <person name="Fukui M."/>
        </authorList>
    </citation>
    <scope>NUCLEOTIDE SEQUENCE [LARGE SCALE GENOMIC DNA]</scope>
</reference>
<proteinExistence type="predicted"/>
<dbReference type="PANTHER" id="PTHR43222">
    <property type="entry name" value="NUDIX HYDROLASE 23"/>
    <property type="match status" value="1"/>
</dbReference>
<dbReference type="HOGENOM" id="CLU_037162_16_1_6"/>
<dbReference type="Pfam" id="PF14803">
    <property type="entry name" value="Zn_ribbon_Nudix"/>
    <property type="match status" value="1"/>
</dbReference>
<dbReference type="InterPro" id="IPR015797">
    <property type="entry name" value="NUDIX_hydrolase-like_dom_sf"/>
</dbReference>
<accession>A0A090AIN9</accession>
<evidence type="ECO:0000313" key="2">
    <source>
        <dbReference type="EMBL" id="BAP54710.1"/>
    </source>
</evidence>
<protein>
    <submittedName>
        <fullName evidence="2">ADP-ribose pyrophosphatase</fullName>
    </submittedName>
</protein>
<feature type="domain" description="Nudix hydrolase" evidence="1">
    <location>
        <begin position="37"/>
        <end position="160"/>
    </location>
</feature>
<dbReference type="EMBL" id="AP014633">
    <property type="protein sequence ID" value="BAP54710.1"/>
    <property type="molecule type" value="Genomic_DNA"/>
</dbReference>
<dbReference type="CDD" id="cd04511">
    <property type="entry name" value="NUDIX_Hydrolase"/>
    <property type="match status" value="1"/>
</dbReference>
<dbReference type="Pfam" id="PF00293">
    <property type="entry name" value="NUDIX"/>
    <property type="match status" value="1"/>
</dbReference>
<dbReference type="PANTHER" id="PTHR43222:SF2">
    <property type="entry name" value="NUDIX HYDROLASE 23, CHLOROPLASTIC"/>
    <property type="match status" value="1"/>
</dbReference>
<dbReference type="Gene3D" id="2.20.70.10">
    <property type="match status" value="1"/>
</dbReference>
<dbReference type="GO" id="GO:0003824">
    <property type="term" value="F:catalytic activity"/>
    <property type="evidence" value="ECO:0007669"/>
    <property type="project" value="UniProtKB-ARBA"/>
</dbReference>
<keyword evidence="3" id="KW-1185">Reference proteome</keyword>
<dbReference type="KEGG" id="tig:THII_0413"/>
<sequence>MNYCSHCGSARLVLKVPAGDCLPRYVCEDCHTIYYQNPKIVTGCIPEWEDKILLCKRAIEPRYGLWTLPAGFMENKETLEQAAKRETWEEAKANVNQLSLYTVFSLPHISQVYIMFRASLGDLTFAPGYESLEVQLFTQDEIPWENLAFPVIHRTLTYYFQDRAKGEFSLHLEQIVPA</sequence>
<dbReference type="Gene3D" id="3.90.79.10">
    <property type="entry name" value="Nucleoside Triphosphate Pyrophosphohydrolase"/>
    <property type="match status" value="1"/>
</dbReference>
<dbReference type="SUPFAM" id="SSF55811">
    <property type="entry name" value="Nudix"/>
    <property type="match status" value="1"/>
</dbReference>
<evidence type="ECO:0000259" key="1">
    <source>
        <dbReference type="PROSITE" id="PS51462"/>
    </source>
</evidence>
<name>A0A090AIN9_9GAMM</name>